<gene>
    <name evidence="1" type="ORF">CVLEPA_LOCUS26211</name>
</gene>
<accession>A0ABP0GMV0</accession>
<proteinExistence type="predicted"/>
<keyword evidence="2" id="KW-1185">Reference proteome</keyword>
<dbReference type="EMBL" id="CAWYQH010000130">
    <property type="protein sequence ID" value="CAK8692982.1"/>
    <property type="molecule type" value="Genomic_DNA"/>
</dbReference>
<dbReference type="Proteomes" id="UP001642483">
    <property type="component" value="Unassembled WGS sequence"/>
</dbReference>
<organism evidence="1 2">
    <name type="scientific">Clavelina lepadiformis</name>
    <name type="common">Light-bulb sea squirt</name>
    <name type="synonym">Ascidia lepadiformis</name>
    <dbReference type="NCBI Taxonomy" id="159417"/>
    <lineage>
        <taxon>Eukaryota</taxon>
        <taxon>Metazoa</taxon>
        <taxon>Chordata</taxon>
        <taxon>Tunicata</taxon>
        <taxon>Ascidiacea</taxon>
        <taxon>Aplousobranchia</taxon>
        <taxon>Clavelinidae</taxon>
        <taxon>Clavelina</taxon>
    </lineage>
</organism>
<sequence>MKPTSSLLFTIILTQTLLLFMDEITVKAPASPQLCARLMIYVVTCLFHFKQSFIFCCRSKDIVKFYFLNKFLFHFFRTNVFFYNILLLDTTENGCLRFI</sequence>
<protein>
    <recommendedName>
        <fullName evidence="3">Secreted protein</fullName>
    </recommendedName>
</protein>
<name>A0ABP0GMV0_CLALP</name>
<evidence type="ECO:0008006" key="3">
    <source>
        <dbReference type="Google" id="ProtNLM"/>
    </source>
</evidence>
<reference evidence="1 2" key="1">
    <citation type="submission" date="2024-02" db="EMBL/GenBank/DDBJ databases">
        <authorList>
            <person name="Daric V."/>
            <person name="Darras S."/>
        </authorList>
    </citation>
    <scope>NUCLEOTIDE SEQUENCE [LARGE SCALE GENOMIC DNA]</scope>
</reference>
<evidence type="ECO:0000313" key="1">
    <source>
        <dbReference type="EMBL" id="CAK8692982.1"/>
    </source>
</evidence>
<comment type="caution">
    <text evidence="1">The sequence shown here is derived from an EMBL/GenBank/DDBJ whole genome shotgun (WGS) entry which is preliminary data.</text>
</comment>
<evidence type="ECO:0000313" key="2">
    <source>
        <dbReference type="Proteomes" id="UP001642483"/>
    </source>
</evidence>